<organism evidence="7 8">
    <name type="scientific">Chironomus riparius</name>
    <dbReference type="NCBI Taxonomy" id="315576"/>
    <lineage>
        <taxon>Eukaryota</taxon>
        <taxon>Metazoa</taxon>
        <taxon>Ecdysozoa</taxon>
        <taxon>Arthropoda</taxon>
        <taxon>Hexapoda</taxon>
        <taxon>Insecta</taxon>
        <taxon>Pterygota</taxon>
        <taxon>Neoptera</taxon>
        <taxon>Endopterygota</taxon>
        <taxon>Diptera</taxon>
        <taxon>Nematocera</taxon>
        <taxon>Chironomoidea</taxon>
        <taxon>Chironomidae</taxon>
        <taxon>Chironominae</taxon>
        <taxon>Chironomus</taxon>
    </lineage>
</organism>
<gene>
    <name evidence="7" type="ORF">CHIRRI_LOCUS12873</name>
</gene>
<keyword evidence="3" id="KW-1015">Disulfide bond</keyword>
<evidence type="ECO:0000256" key="4">
    <source>
        <dbReference type="SAM" id="MobiDB-lite"/>
    </source>
</evidence>
<sequence length="186" mass="20703">MKQFIFAIIFTIFIASSHARVINKRQVGQQNFGFGQPGFGFQPPNFGGIRPGEGIFFPGQFQTQFGQNPQQGQQFPNQQGQQFPNQQGQQGQQFQGQQGQQGQQFTNQQGQQVQQQSTTLAPQVLSCIERCIESTLSNYNPVCGSDNQTYQNQERFDCANDCGANLRKTQNGACPSRNATTVRPTK</sequence>
<dbReference type="SMART" id="SM00280">
    <property type="entry name" value="KAZAL"/>
    <property type="match status" value="1"/>
</dbReference>
<evidence type="ECO:0000313" key="8">
    <source>
        <dbReference type="Proteomes" id="UP001153620"/>
    </source>
</evidence>
<dbReference type="Pfam" id="PF00050">
    <property type="entry name" value="Kazal_1"/>
    <property type="match status" value="1"/>
</dbReference>
<reference evidence="7" key="2">
    <citation type="submission" date="2022-10" db="EMBL/GenBank/DDBJ databases">
        <authorList>
            <consortium name="ENA_rothamsted_submissions"/>
            <consortium name="culmorum"/>
            <person name="King R."/>
        </authorList>
    </citation>
    <scope>NUCLEOTIDE SEQUENCE</scope>
</reference>
<reference evidence="7" key="1">
    <citation type="submission" date="2022-01" db="EMBL/GenBank/DDBJ databases">
        <authorList>
            <person name="King R."/>
        </authorList>
    </citation>
    <scope>NUCLEOTIDE SEQUENCE</scope>
</reference>
<accession>A0A9N9S399</accession>
<dbReference type="Proteomes" id="UP001153620">
    <property type="component" value="Chromosome 4"/>
</dbReference>
<dbReference type="PROSITE" id="PS51465">
    <property type="entry name" value="KAZAL_2"/>
    <property type="match status" value="1"/>
</dbReference>
<dbReference type="InterPro" id="IPR036058">
    <property type="entry name" value="Kazal_dom_sf"/>
</dbReference>
<dbReference type="PANTHER" id="PTHR21179">
    <property type="entry name" value="SERINE-TYPE ENDOPEPTIDASE INHIBITOR"/>
    <property type="match status" value="1"/>
</dbReference>
<dbReference type="GO" id="GO:0004867">
    <property type="term" value="F:serine-type endopeptidase inhibitor activity"/>
    <property type="evidence" value="ECO:0007669"/>
    <property type="project" value="InterPro"/>
</dbReference>
<feature type="signal peptide" evidence="5">
    <location>
        <begin position="1"/>
        <end position="19"/>
    </location>
</feature>
<proteinExistence type="predicted"/>
<evidence type="ECO:0000256" key="1">
    <source>
        <dbReference type="ARBA" id="ARBA00004613"/>
    </source>
</evidence>
<dbReference type="SUPFAM" id="SSF100895">
    <property type="entry name" value="Kazal-type serine protease inhibitors"/>
    <property type="match status" value="1"/>
</dbReference>
<evidence type="ECO:0000256" key="2">
    <source>
        <dbReference type="ARBA" id="ARBA00022525"/>
    </source>
</evidence>
<dbReference type="AlphaFoldDB" id="A0A9N9S399"/>
<protein>
    <recommendedName>
        <fullName evidence="6">Kazal-like domain-containing protein</fullName>
    </recommendedName>
</protein>
<dbReference type="OrthoDB" id="6513408at2759"/>
<evidence type="ECO:0000256" key="3">
    <source>
        <dbReference type="ARBA" id="ARBA00023157"/>
    </source>
</evidence>
<evidence type="ECO:0000259" key="6">
    <source>
        <dbReference type="PROSITE" id="PS51465"/>
    </source>
</evidence>
<feature type="domain" description="Kazal-like" evidence="6">
    <location>
        <begin position="121"/>
        <end position="176"/>
    </location>
</feature>
<dbReference type="InterPro" id="IPR002350">
    <property type="entry name" value="Kazal_dom"/>
</dbReference>
<dbReference type="PANTHER" id="PTHR21179:SF0">
    <property type="entry name" value="SERINE PROTEASE INHIBITOR KAZAL-TYPE 4"/>
    <property type="match status" value="1"/>
</dbReference>
<evidence type="ECO:0000313" key="7">
    <source>
        <dbReference type="EMBL" id="CAG9810056.1"/>
    </source>
</evidence>
<dbReference type="GO" id="GO:0005576">
    <property type="term" value="C:extracellular region"/>
    <property type="evidence" value="ECO:0007669"/>
    <property type="project" value="UniProtKB-SubCell"/>
</dbReference>
<keyword evidence="2" id="KW-0964">Secreted</keyword>
<keyword evidence="8" id="KW-1185">Reference proteome</keyword>
<dbReference type="CDD" id="cd00104">
    <property type="entry name" value="KAZAL_FS"/>
    <property type="match status" value="1"/>
</dbReference>
<evidence type="ECO:0000256" key="5">
    <source>
        <dbReference type="SAM" id="SignalP"/>
    </source>
</evidence>
<feature type="region of interest" description="Disordered" evidence="4">
    <location>
        <begin position="66"/>
        <end position="109"/>
    </location>
</feature>
<dbReference type="EMBL" id="OU895880">
    <property type="protein sequence ID" value="CAG9810056.1"/>
    <property type="molecule type" value="Genomic_DNA"/>
</dbReference>
<name>A0A9N9S399_9DIPT</name>
<keyword evidence="5" id="KW-0732">Signal</keyword>
<dbReference type="Gene3D" id="3.30.60.30">
    <property type="match status" value="1"/>
</dbReference>
<feature type="chain" id="PRO_5040116776" description="Kazal-like domain-containing protein" evidence="5">
    <location>
        <begin position="20"/>
        <end position="186"/>
    </location>
</feature>
<dbReference type="InterPro" id="IPR039932">
    <property type="entry name" value="Spink4-like"/>
</dbReference>
<comment type="subcellular location">
    <subcellularLocation>
        <location evidence="1">Secreted</location>
    </subcellularLocation>
</comment>